<dbReference type="InterPro" id="IPR006129">
    <property type="entry name" value="AdhesinB"/>
</dbReference>
<dbReference type="PRINTS" id="PR00690">
    <property type="entry name" value="ADHESNFAMILY"/>
</dbReference>
<evidence type="ECO:0000256" key="3">
    <source>
        <dbReference type="ARBA" id="ARBA00022723"/>
    </source>
</evidence>
<dbReference type="Proteomes" id="UP001589854">
    <property type="component" value="Unassembled WGS sequence"/>
</dbReference>
<keyword evidence="7" id="KW-1185">Reference proteome</keyword>
<dbReference type="Gene3D" id="3.40.50.1980">
    <property type="entry name" value="Nitrogenase molybdenum iron protein domain"/>
    <property type="match status" value="2"/>
</dbReference>
<evidence type="ECO:0000313" key="7">
    <source>
        <dbReference type="Proteomes" id="UP001589854"/>
    </source>
</evidence>
<keyword evidence="4" id="KW-0732">Signal</keyword>
<dbReference type="Pfam" id="PF01297">
    <property type="entry name" value="ZnuA"/>
    <property type="match status" value="1"/>
</dbReference>
<accession>A0ABV6GKH3</accession>
<evidence type="ECO:0000256" key="5">
    <source>
        <dbReference type="RuleBase" id="RU003512"/>
    </source>
</evidence>
<proteinExistence type="inferred from homology"/>
<organism evidence="6 7">
    <name type="scientific">Metabacillus herbersteinensis</name>
    <dbReference type="NCBI Taxonomy" id="283816"/>
    <lineage>
        <taxon>Bacteria</taxon>
        <taxon>Bacillati</taxon>
        <taxon>Bacillota</taxon>
        <taxon>Bacilli</taxon>
        <taxon>Bacillales</taxon>
        <taxon>Bacillaceae</taxon>
        <taxon>Metabacillus</taxon>
    </lineage>
</organism>
<comment type="caution">
    <text evidence="6">The sequence shown here is derived from an EMBL/GenBank/DDBJ whole genome shotgun (WGS) entry which is preliminary data.</text>
</comment>
<dbReference type="InterPro" id="IPR006128">
    <property type="entry name" value="Lipoprotein_PsaA-like"/>
</dbReference>
<evidence type="ECO:0000256" key="2">
    <source>
        <dbReference type="ARBA" id="ARBA00022448"/>
    </source>
</evidence>
<dbReference type="PROSITE" id="PS51257">
    <property type="entry name" value="PROKAR_LIPOPROTEIN"/>
    <property type="match status" value="1"/>
</dbReference>
<comment type="similarity">
    <text evidence="5">Belongs to the bacterial solute-binding protein 9 family.</text>
</comment>
<dbReference type="InterPro" id="IPR050492">
    <property type="entry name" value="Bact_metal-bind_prot9"/>
</dbReference>
<dbReference type="RefSeq" id="WP_378937146.1">
    <property type="nucleotide sequence ID" value="NZ_JBHLVO010000022.1"/>
</dbReference>
<keyword evidence="3" id="KW-0479">Metal-binding</keyword>
<dbReference type="PANTHER" id="PTHR42953">
    <property type="entry name" value="HIGH-AFFINITY ZINC UPTAKE SYSTEM PROTEIN ZNUA-RELATED"/>
    <property type="match status" value="1"/>
</dbReference>
<dbReference type="PANTHER" id="PTHR42953:SF1">
    <property type="entry name" value="METAL-BINDING PROTEIN HI_0362-RELATED"/>
    <property type="match status" value="1"/>
</dbReference>
<dbReference type="PRINTS" id="PR00691">
    <property type="entry name" value="ADHESINB"/>
</dbReference>
<protein>
    <submittedName>
        <fullName evidence="6">Metal ABC transporter substrate-binding protein</fullName>
    </submittedName>
</protein>
<sequence>MKHLLKLFITSLFAIVILSGCSEGKETVSEAGEEHKDDKLQVVTTYSILYDIVKNIGGNQIEIHSLAPVGSNPHEFDPLPLDIQKTTDADVVFYNGLNLEAGNSWFEELIQTAGKNGEDGPVYRLSEGVEPKYLTSEGHEGEEDPHAWLDIRNGIKYAENARDALIEVDPANADTYEKNAKEYIEKLQKLHQEALESFNKIPKEKRFLVTSEGAFKYFSDAYKFEAGYIWEINAENQGTPQQVKQIVDLINEKEIPVLFVETSIDPRSMEMVSTETGVPIGGKLFTDSIGKPDEDGDSYINMMEWNIDVIFENLMKK</sequence>
<dbReference type="CDD" id="cd01137">
    <property type="entry name" value="PsaA"/>
    <property type="match status" value="1"/>
</dbReference>
<evidence type="ECO:0000256" key="4">
    <source>
        <dbReference type="ARBA" id="ARBA00022729"/>
    </source>
</evidence>
<dbReference type="SUPFAM" id="SSF53807">
    <property type="entry name" value="Helical backbone' metal receptor"/>
    <property type="match status" value="1"/>
</dbReference>
<dbReference type="EMBL" id="JBHLVO010000022">
    <property type="protein sequence ID" value="MFC0273639.1"/>
    <property type="molecule type" value="Genomic_DNA"/>
</dbReference>
<comment type="subcellular location">
    <subcellularLocation>
        <location evidence="1">Cell envelope</location>
    </subcellularLocation>
</comment>
<gene>
    <name evidence="6" type="ORF">ACFFIX_19800</name>
</gene>
<reference evidence="6 7" key="1">
    <citation type="submission" date="2024-09" db="EMBL/GenBank/DDBJ databases">
        <authorList>
            <person name="Sun Q."/>
            <person name="Mori K."/>
        </authorList>
    </citation>
    <scope>NUCLEOTIDE SEQUENCE [LARGE SCALE GENOMIC DNA]</scope>
    <source>
        <strain evidence="6 7">CCM 7228</strain>
    </source>
</reference>
<keyword evidence="2 5" id="KW-0813">Transport</keyword>
<dbReference type="InterPro" id="IPR006127">
    <property type="entry name" value="ZnuA-like"/>
</dbReference>
<evidence type="ECO:0000313" key="6">
    <source>
        <dbReference type="EMBL" id="MFC0273639.1"/>
    </source>
</evidence>
<evidence type="ECO:0000256" key="1">
    <source>
        <dbReference type="ARBA" id="ARBA00004196"/>
    </source>
</evidence>
<name>A0ABV6GKH3_9BACI</name>